<proteinExistence type="predicted"/>
<accession>A0AC35TFL2</accession>
<reference evidence="2" key="1">
    <citation type="submission" date="2016-11" db="UniProtKB">
        <authorList>
            <consortium name="WormBaseParasite"/>
        </authorList>
    </citation>
    <scope>IDENTIFICATION</scope>
    <source>
        <strain evidence="2">KR3021</strain>
    </source>
</reference>
<evidence type="ECO:0000313" key="1">
    <source>
        <dbReference type="Proteomes" id="UP000095286"/>
    </source>
</evidence>
<sequence length="446" mass="49785">MTDIEETNNLDVSDDHKSDDVSIDEGKETDSCPDSELELSNKHVIPTLIISDSANEQQQDEKESVAIGSVKCFDPSKDYWEESDMENSECLKSLIYDKDEVSLKILDQLLIPHAISYIKINGIEDGFKVIKNMNVRGAPLIATVALLSLAVELESSDHDRLNMEQLVLFVQESCAYLLTSRPTAINLRNGLREIIMLVDRSVADEEQEVDELRHRIQLTAFNFYEREWDENDALLREATTCVESNREEGHKFTIMTICNTGALATSSLGTALGVIRKLYERGHLEMAYALETRPYNQGSRLTAFELIEDSIPFTLITDSMAAWTMKTKKIDAILVGADQIALNGDTANKIGTYMLSILAAAHNIPFYVVAPTSSINFDIENGKSIKIEERPAVEMITFNGLLTAPAKTPVFNPAFDITNAKFITAILTEKGCFRPNQLKKAVMEDV</sequence>
<name>A0AC35TFL2_9BILA</name>
<evidence type="ECO:0000313" key="2">
    <source>
        <dbReference type="WBParaSite" id="RSKR_0000006900.1"/>
    </source>
</evidence>
<dbReference type="WBParaSite" id="RSKR_0000006900.1">
    <property type="protein sequence ID" value="RSKR_0000006900.1"/>
    <property type="gene ID" value="RSKR_0000006900"/>
</dbReference>
<organism evidence="1 2">
    <name type="scientific">Rhabditophanes sp. KR3021</name>
    <dbReference type="NCBI Taxonomy" id="114890"/>
    <lineage>
        <taxon>Eukaryota</taxon>
        <taxon>Metazoa</taxon>
        <taxon>Ecdysozoa</taxon>
        <taxon>Nematoda</taxon>
        <taxon>Chromadorea</taxon>
        <taxon>Rhabditida</taxon>
        <taxon>Tylenchina</taxon>
        <taxon>Panagrolaimomorpha</taxon>
        <taxon>Strongyloidoidea</taxon>
        <taxon>Alloionematidae</taxon>
        <taxon>Rhabditophanes</taxon>
    </lineage>
</organism>
<protein>
    <submittedName>
        <fullName evidence="2">Methylthioribose-1-phosphate isomerase</fullName>
    </submittedName>
</protein>
<dbReference type="Proteomes" id="UP000095286">
    <property type="component" value="Unplaced"/>
</dbReference>